<accession>A0A517QA36</accession>
<dbReference type="AlphaFoldDB" id="A0A517QA36"/>
<dbReference type="RefSeq" id="WP_145111181.1">
    <property type="nucleotide sequence ID" value="NZ_CP036277.1"/>
</dbReference>
<proteinExistence type="predicted"/>
<dbReference type="GO" id="GO:0005886">
    <property type="term" value="C:plasma membrane"/>
    <property type="evidence" value="ECO:0007669"/>
    <property type="project" value="TreeGrafter"/>
</dbReference>
<evidence type="ECO:0000313" key="3">
    <source>
        <dbReference type="Proteomes" id="UP000315647"/>
    </source>
</evidence>
<feature type="domain" description="MacB-like periplasmic core" evidence="1">
    <location>
        <begin position="22"/>
        <end position="206"/>
    </location>
</feature>
<accession>A0A518A9F8</accession>
<protein>
    <recommendedName>
        <fullName evidence="1">MacB-like periplasmic core domain-containing protein</fullName>
    </recommendedName>
</protein>
<evidence type="ECO:0000259" key="1">
    <source>
        <dbReference type="Pfam" id="PF12704"/>
    </source>
</evidence>
<dbReference type="PANTHER" id="PTHR30572:SF4">
    <property type="entry name" value="ABC TRANSPORTER PERMEASE YTRF"/>
    <property type="match status" value="1"/>
</dbReference>
<organism evidence="2 3">
    <name type="scientific">Gimesia panareensis</name>
    <dbReference type="NCBI Taxonomy" id="2527978"/>
    <lineage>
        <taxon>Bacteria</taxon>
        <taxon>Pseudomonadati</taxon>
        <taxon>Planctomycetota</taxon>
        <taxon>Planctomycetia</taxon>
        <taxon>Planctomycetales</taxon>
        <taxon>Planctomycetaceae</taxon>
        <taxon>Gimesia</taxon>
    </lineage>
</organism>
<keyword evidence="3" id="KW-1185">Reference proteome</keyword>
<dbReference type="Pfam" id="PF12704">
    <property type="entry name" value="MacB_PCD"/>
    <property type="match status" value="1"/>
</dbReference>
<evidence type="ECO:0000313" key="2">
    <source>
        <dbReference type="EMBL" id="QDT28500.1"/>
    </source>
</evidence>
<sequence length="393" mass="43963" precursor="true">MNGILRLTLRYLAYNKLKTITLILCVTLAVLLPVLLQFAVSWFEQDLHSRANATPLVAGVKGSRFDLALQSMYFSRADLEPTNLQAVETIQESGYALPIPLAVRFTAQGAPIVGTTLDYFEFRKLDVGSGTSLKRLGDCVLGASVAERLQLKPGDRLMSDPLNVFDLSGNYPLKMRVVGVLERAHSPDDEAVFVDLKTEWIISGIGHGHQSINADTSQDLVLKQQDQQTVANAAVPQFNEVTEENLSSFHFHGDITTFPVSSIIVVPYDDKSEVLLLGMYDSPKADLQLIRPTEIVDELLQMVFRVKQLFDLNTFLVSLSVGLLLVLVFTLSLRLRRRERQTMFQLGCSRSVIWKLQMTEVLLILVSSLVLVLCITAVIRVYAEQLLRIWIIE</sequence>
<dbReference type="InterPro" id="IPR025857">
    <property type="entry name" value="MacB_PCD"/>
</dbReference>
<gene>
    <name evidence="2" type="ORF">Enr10x_38440</name>
</gene>
<reference evidence="2 3" key="1">
    <citation type="submission" date="2019-03" db="EMBL/GenBank/DDBJ databases">
        <title>Deep-cultivation of Planctomycetes and their phenomic and genomic characterization uncovers novel biology.</title>
        <authorList>
            <person name="Wiegand S."/>
            <person name="Jogler M."/>
            <person name="Boedeker C."/>
            <person name="Pinto D."/>
            <person name="Vollmers J."/>
            <person name="Rivas-Marin E."/>
            <person name="Kohn T."/>
            <person name="Peeters S.H."/>
            <person name="Heuer A."/>
            <person name="Rast P."/>
            <person name="Oberbeckmann S."/>
            <person name="Bunk B."/>
            <person name="Jeske O."/>
            <person name="Meyerdierks A."/>
            <person name="Storesund J.E."/>
            <person name="Kallscheuer N."/>
            <person name="Luecker S."/>
            <person name="Lage O.M."/>
            <person name="Pohl T."/>
            <person name="Merkel B.J."/>
            <person name="Hornburger P."/>
            <person name="Mueller R.-W."/>
            <person name="Bruemmer F."/>
            <person name="Labrenz M."/>
            <person name="Spormann A.M."/>
            <person name="Op den Camp H."/>
            <person name="Overmann J."/>
            <person name="Amann R."/>
            <person name="Jetten M.S.M."/>
            <person name="Mascher T."/>
            <person name="Medema M.H."/>
            <person name="Devos D.P."/>
            <person name="Kaster A.-K."/>
            <person name="Ovreas L."/>
            <person name="Rohde M."/>
            <person name="Galperin M.Y."/>
            <person name="Jogler C."/>
        </authorList>
    </citation>
    <scope>NUCLEOTIDE SEQUENCE [LARGE SCALE GENOMIC DNA]</scope>
    <source>
        <strain evidence="2 3">Enr10</strain>
    </source>
</reference>
<dbReference type="GO" id="GO:0022857">
    <property type="term" value="F:transmembrane transporter activity"/>
    <property type="evidence" value="ECO:0007669"/>
    <property type="project" value="TreeGrafter"/>
</dbReference>
<dbReference type="InterPro" id="IPR050250">
    <property type="entry name" value="Macrolide_Exporter_MacB"/>
</dbReference>
<dbReference type="EMBL" id="CP037421">
    <property type="protein sequence ID" value="QDT28500.1"/>
    <property type="molecule type" value="Genomic_DNA"/>
</dbReference>
<dbReference type="PANTHER" id="PTHR30572">
    <property type="entry name" value="MEMBRANE COMPONENT OF TRANSPORTER-RELATED"/>
    <property type="match status" value="1"/>
</dbReference>
<dbReference type="Proteomes" id="UP000315647">
    <property type="component" value="Chromosome"/>
</dbReference>
<name>A0A517QA36_9PLAN</name>